<dbReference type="PRINTS" id="PR00420">
    <property type="entry name" value="RNGMNOXGNASE"/>
</dbReference>
<keyword evidence="1" id="KW-0285">Flavoprotein</keyword>
<dbReference type="InterPro" id="IPR002938">
    <property type="entry name" value="FAD-bd"/>
</dbReference>
<protein>
    <submittedName>
        <fullName evidence="6">FAD-dependent monooxygenase</fullName>
    </submittedName>
</protein>
<reference evidence="6 7" key="1">
    <citation type="submission" date="2020-10" db="EMBL/GenBank/DDBJ databases">
        <title>Complete genome sequence of Cupriavidus basilensis CCUG 49340T.</title>
        <authorList>
            <person name="Salva-Serra F."/>
            <person name="Donoso R.A."/>
            <person name="Cho K.H."/>
            <person name="Yoo J.A."/>
            <person name="Lee K."/>
            <person name="Yoon S.-H."/>
            <person name="Perez-Pantoja D."/>
            <person name="Moore E.R.B."/>
        </authorList>
    </citation>
    <scope>NUCLEOTIDE SEQUENCE [LARGE SCALE GENOMIC DNA]</scope>
    <source>
        <strain evidence="7">CCUG 49340</strain>
    </source>
</reference>
<proteinExistence type="predicted"/>
<dbReference type="SUPFAM" id="SSF51905">
    <property type="entry name" value="FAD/NAD(P)-binding domain"/>
    <property type="match status" value="1"/>
</dbReference>
<evidence type="ECO:0000259" key="5">
    <source>
        <dbReference type="Pfam" id="PF01494"/>
    </source>
</evidence>
<dbReference type="PANTHER" id="PTHR47178">
    <property type="entry name" value="MONOOXYGENASE, FAD-BINDING"/>
    <property type="match status" value="1"/>
</dbReference>
<feature type="domain" description="FAD-binding" evidence="5">
    <location>
        <begin position="323"/>
        <end position="373"/>
    </location>
</feature>
<evidence type="ECO:0000256" key="3">
    <source>
        <dbReference type="ARBA" id="ARBA00023002"/>
    </source>
</evidence>
<organism evidence="6 7">
    <name type="scientific">Cupriavidus basilensis</name>
    <dbReference type="NCBI Taxonomy" id="68895"/>
    <lineage>
        <taxon>Bacteria</taxon>
        <taxon>Pseudomonadati</taxon>
        <taxon>Pseudomonadota</taxon>
        <taxon>Betaproteobacteria</taxon>
        <taxon>Burkholderiales</taxon>
        <taxon>Burkholderiaceae</taxon>
        <taxon>Cupriavidus</taxon>
    </lineage>
</organism>
<dbReference type="AlphaFoldDB" id="A0A7M2GYX0"/>
<dbReference type="Proteomes" id="UP000397656">
    <property type="component" value="Chromosome 1"/>
</dbReference>
<accession>A0A7M2GYX0</accession>
<dbReference type="InterPro" id="IPR036188">
    <property type="entry name" value="FAD/NAD-bd_sf"/>
</dbReference>
<dbReference type="GO" id="GO:0071949">
    <property type="term" value="F:FAD binding"/>
    <property type="evidence" value="ECO:0007669"/>
    <property type="project" value="InterPro"/>
</dbReference>
<dbReference type="Pfam" id="PF01494">
    <property type="entry name" value="FAD_binding_3"/>
    <property type="match status" value="1"/>
</dbReference>
<dbReference type="PANTHER" id="PTHR47178:SF5">
    <property type="entry name" value="FAD-BINDING DOMAIN-CONTAINING PROTEIN"/>
    <property type="match status" value="1"/>
</dbReference>
<dbReference type="Gene3D" id="3.50.50.60">
    <property type="entry name" value="FAD/NAD(P)-binding domain"/>
    <property type="match status" value="1"/>
</dbReference>
<dbReference type="Pfam" id="PF13450">
    <property type="entry name" value="NAD_binding_8"/>
    <property type="match status" value="1"/>
</dbReference>
<evidence type="ECO:0000313" key="6">
    <source>
        <dbReference type="EMBL" id="QOT77961.1"/>
    </source>
</evidence>
<keyword evidence="3" id="KW-0560">Oxidoreductase</keyword>
<sequence>MSMKPLHITIVGAGLGGLCLAQGLKQRGIAFDVYERDAALASRTQGYRIRIDHAGQQALKGCLPAALFSVFQLTSAIPVAGVNVVDTGLEAVSGRWVESWRRARGDAPAAAQAEAEAQAEAQAEDLSVNRQTLREVLMHGIEDRVHFGKAFVRYREDEDARVQTGFSDGSSAFSDLLVAADGINSRVRRRRLPDAAPADTGFACLYGKTDPTPATLERLSGLLPARTSIVFGDGLAVIIDPMRFRPPPAGYRLNMPGDYLYWAIVGARETLGIGWEAGDALQQDALAARLERITARWHAGLRPLFQQSDRASLAMVPVRTADVPAAWPSSAVTVLGDAIHAMSPAGGLGANTALHDALLLSRQLGEAAAGRRSLRAAIGGYETAMREYSARAILASQRGTEVLLGASGWQAERVLAG</sequence>
<evidence type="ECO:0000256" key="2">
    <source>
        <dbReference type="ARBA" id="ARBA00022827"/>
    </source>
</evidence>
<keyword evidence="4 6" id="KW-0503">Monooxygenase</keyword>
<evidence type="ECO:0000256" key="4">
    <source>
        <dbReference type="ARBA" id="ARBA00023033"/>
    </source>
</evidence>
<keyword evidence="2" id="KW-0274">FAD</keyword>
<name>A0A7M2GYX0_9BURK</name>
<evidence type="ECO:0000313" key="7">
    <source>
        <dbReference type="Proteomes" id="UP000397656"/>
    </source>
</evidence>
<gene>
    <name evidence="6" type="ORF">F7R26_008070</name>
</gene>
<dbReference type="GO" id="GO:0004497">
    <property type="term" value="F:monooxygenase activity"/>
    <property type="evidence" value="ECO:0007669"/>
    <property type="project" value="UniProtKB-KW"/>
</dbReference>
<dbReference type="EMBL" id="CP062803">
    <property type="protein sequence ID" value="QOT77961.1"/>
    <property type="molecule type" value="Genomic_DNA"/>
</dbReference>
<evidence type="ECO:0000256" key="1">
    <source>
        <dbReference type="ARBA" id="ARBA00022630"/>
    </source>
</evidence>